<dbReference type="AlphaFoldDB" id="X1K6V2"/>
<dbReference type="PANTHER" id="PTHR35177:SF2">
    <property type="entry name" value="HYDROGENASE MATURATION FACTOR HYBG"/>
    <property type="match status" value="1"/>
</dbReference>
<dbReference type="InterPro" id="IPR019812">
    <property type="entry name" value="Hydgase_assmbl_chp_CS"/>
</dbReference>
<dbReference type="InterPro" id="IPR001109">
    <property type="entry name" value="Hydrogenase_HupF/HypC"/>
</dbReference>
<organism evidence="2">
    <name type="scientific">marine sediment metagenome</name>
    <dbReference type="NCBI Taxonomy" id="412755"/>
    <lineage>
        <taxon>unclassified sequences</taxon>
        <taxon>metagenomes</taxon>
        <taxon>ecological metagenomes</taxon>
    </lineage>
</organism>
<name>X1K6V2_9ZZZZ</name>
<dbReference type="PRINTS" id="PR00445">
    <property type="entry name" value="HUPFHYPC"/>
</dbReference>
<dbReference type="Pfam" id="PF01455">
    <property type="entry name" value="HupF_HypC"/>
    <property type="match status" value="1"/>
</dbReference>
<sequence length="71" mass="7920">MCLAIPGKIKRIFDDNTAEIQIGGIIKKANLDLIPKIKVGDYVLLHAGFAIEVIDQKEALKIFRAWEGKID</sequence>
<dbReference type="FunFam" id="2.30.30.140:FF:000022">
    <property type="entry name" value="Hydrogenase assembly chaperone HybG"/>
    <property type="match status" value="1"/>
</dbReference>
<comment type="similarity">
    <text evidence="1">Belongs to the HupF/HypC family.</text>
</comment>
<dbReference type="PANTHER" id="PTHR35177">
    <property type="entry name" value="HYDROGENASE MATURATION FACTOR HYBG"/>
    <property type="match status" value="1"/>
</dbReference>
<dbReference type="PROSITE" id="PS01097">
    <property type="entry name" value="HUPF_HYPC"/>
    <property type="match status" value="1"/>
</dbReference>
<reference evidence="2" key="1">
    <citation type="journal article" date="2014" name="Front. Microbiol.">
        <title>High frequency of phylogenetically diverse reductive dehalogenase-homologous genes in deep subseafloor sedimentary metagenomes.</title>
        <authorList>
            <person name="Kawai M."/>
            <person name="Futagami T."/>
            <person name="Toyoda A."/>
            <person name="Takaki Y."/>
            <person name="Nishi S."/>
            <person name="Hori S."/>
            <person name="Arai W."/>
            <person name="Tsubouchi T."/>
            <person name="Morono Y."/>
            <person name="Uchiyama I."/>
            <person name="Ito T."/>
            <person name="Fujiyama A."/>
            <person name="Inagaki F."/>
            <person name="Takami H."/>
        </authorList>
    </citation>
    <scope>NUCLEOTIDE SEQUENCE</scope>
    <source>
        <strain evidence="2">Expedition CK06-06</strain>
    </source>
</reference>
<dbReference type="EMBL" id="BARU01044431">
    <property type="protein sequence ID" value="GAH77818.1"/>
    <property type="molecule type" value="Genomic_DNA"/>
</dbReference>
<comment type="caution">
    <text evidence="2">The sequence shown here is derived from an EMBL/GenBank/DDBJ whole genome shotgun (WGS) entry which is preliminary data.</text>
</comment>
<protein>
    <recommendedName>
        <fullName evidence="3">Hydrogenase assembly chaperone HypC/HupF</fullName>
    </recommendedName>
</protein>
<dbReference type="GO" id="GO:0051604">
    <property type="term" value="P:protein maturation"/>
    <property type="evidence" value="ECO:0007669"/>
    <property type="project" value="TreeGrafter"/>
</dbReference>
<dbReference type="GO" id="GO:1902670">
    <property type="term" value="F:carbon dioxide binding"/>
    <property type="evidence" value="ECO:0007669"/>
    <property type="project" value="TreeGrafter"/>
</dbReference>
<dbReference type="Gene3D" id="2.30.30.140">
    <property type="match status" value="1"/>
</dbReference>
<dbReference type="GO" id="GO:0005506">
    <property type="term" value="F:iron ion binding"/>
    <property type="evidence" value="ECO:0007669"/>
    <property type="project" value="TreeGrafter"/>
</dbReference>
<dbReference type="NCBIfam" id="TIGR00074">
    <property type="entry name" value="hypC_hupF"/>
    <property type="match status" value="1"/>
</dbReference>
<evidence type="ECO:0000313" key="2">
    <source>
        <dbReference type="EMBL" id="GAH77818.1"/>
    </source>
</evidence>
<dbReference type="SUPFAM" id="SSF159127">
    <property type="entry name" value="HupF/HypC-like"/>
    <property type="match status" value="1"/>
</dbReference>
<accession>X1K6V2</accession>
<proteinExistence type="inferred from homology"/>
<evidence type="ECO:0000256" key="1">
    <source>
        <dbReference type="ARBA" id="ARBA00006018"/>
    </source>
</evidence>
<gene>
    <name evidence="2" type="ORF">S03H2_67759</name>
</gene>
<evidence type="ECO:0008006" key="3">
    <source>
        <dbReference type="Google" id="ProtNLM"/>
    </source>
</evidence>